<evidence type="ECO:0000256" key="5">
    <source>
        <dbReference type="SAM" id="Phobius"/>
    </source>
</evidence>
<sequence>MSNQQGAKITVYWLDKSRAQRVIFLLEELNLEYDVKVYKRGKDMLAPEELKEIHPLGKAPVVGIQAAGAEKPVILAESAVIVEYLYEHFGKAMIPKRYPDGKDGIVGAENEEYLRYRYLMHYAEGSLMSIMVSALIIMNIRKAPVPFFIRPITTMIANKVDSSFVDPNLKTHMTFLEDYLSSSPNNGEFFCGTSLTGADIMMLFPLEAAIIRAGVSETNYPKLYRYVRNLQGREAYKRAAERVSELSGEKYVPISDAKL</sequence>
<evidence type="ECO:0000256" key="3">
    <source>
        <dbReference type="ARBA" id="ARBA00022679"/>
    </source>
</evidence>
<organism evidence="8 9">
    <name type="scientific">Lophiotrema nucula</name>
    <dbReference type="NCBI Taxonomy" id="690887"/>
    <lineage>
        <taxon>Eukaryota</taxon>
        <taxon>Fungi</taxon>
        <taxon>Dikarya</taxon>
        <taxon>Ascomycota</taxon>
        <taxon>Pezizomycotina</taxon>
        <taxon>Dothideomycetes</taxon>
        <taxon>Pleosporomycetidae</taxon>
        <taxon>Pleosporales</taxon>
        <taxon>Lophiotremataceae</taxon>
        <taxon>Lophiotrema</taxon>
    </lineage>
</organism>
<dbReference type="SFLD" id="SFLDG00358">
    <property type="entry name" value="Main_(cytGST)"/>
    <property type="match status" value="1"/>
</dbReference>
<dbReference type="EC" id="2.5.1.18" evidence="2"/>
<dbReference type="InterPro" id="IPR010987">
    <property type="entry name" value="Glutathione-S-Trfase_C-like"/>
</dbReference>
<dbReference type="EMBL" id="ML977314">
    <property type="protein sequence ID" value="KAF2120180.1"/>
    <property type="molecule type" value="Genomic_DNA"/>
</dbReference>
<dbReference type="PROSITE" id="PS50405">
    <property type="entry name" value="GST_CTER"/>
    <property type="match status" value="1"/>
</dbReference>
<comment type="catalytic activity">
    <reaction evidence="4">
        <text>RX + glutathione = an S-substituted glutathione + a halide anion + H(+)</text>
        <dbReference type="Rhea" id="RHEA:16437"/>
        <dbReference type="ChEBI" id="CHEBI:15378"/>
        <dbReference type="ChEBI" id="CHEBI:16042"/>
        <dbReference type="ChEBI" id="CHEBI:17792"/>
        <dbReference type="ChEBI" id="CHEBI:57925"/>
        <dbReference type="ChEBI" id="CHEBI:90779"/>
        <dbReference type="EC" id="2.5.1.18"/>
    </reaction>
</comment>
<dbReference type="GO" id="GO:0004602">
    <property type="term" value="F:glutathione peroxidase activity"/>
    <property type="evidence" value="ECO:0007669"/>
    <property type="project" value="UniProtKB-ARBA"/>
</dbReference>
<proteinExistence type="inferred from homology"/>
<dbReference type="Gene3D" id="3.40.30.10">
    <property type="entry name" value="Glutaredoxin"/>
    <property type="match status" value="1"/>
</dbReference>
<evidence type="ECO:0000313" key="9">
    <source>
        <dbReference type="Proteomes" id="UP000799770"/>
    </source>
</evidence>
<evidence type="ECO:0000259" key="6">
    <source>
        <dbReference type="PROSITE" id="PS50404"/>
    </source>
</evidence>
<dbReference type="InterPro" id="IPR040079">
    <property type="entry name" value="Glutathione_S-Trfase"/>
</dbReference>
<dbReference type="SUPFAM" id="SSF47616">
    <property type="entry name" value="GST C-terminal domain-like"/>
    <property type="match status" value="1"/>
</dbReference>
<evidence type="ECO:0000256" key="1">
    <source>
        <dbReference type="ARBA" id="ARBA00007409"/>
    </source>
</evidence>
<dbReference type="InterPro" id="IPR036249">
    <property type="entry name" value="Thioredoxin-like_sf"/>
</dbReference>
<evidence type="ECO:0000259" key="7">
    <source>
        <dbReference type="PROSITE" id="PS50405"/>
    </source>
</evidence>
<dbReference type="Gene3D" id="1.20.1050.10">
    <property type="match status" value="1"/>
</dbReference>
<dbReference type="InterPro" id="IPR004045">
    <property type="entry name" value="Glutathione_S-Trfase_N"/>
</dbReference>
<gene>
    <name evidence="8" type="ORF">BDV96DRAFT_485899</name>
</gene>
<dbReference type="CDD" id="cd03046">
    <property type="entry name" value="GST_N_GTT1_like"/>
    <property type="match status" value="1"/>
</dbReference>
<keyword evidence="5" id="KW-0812">Transmembrane</keyword>
<comment type="similarity">
    <text evidence="1">Belongs to the GST superfamily.</text>
</comment>
<feature type="domain" description="GST N-terminal" evidence="6">
    <location>
        <begin position="6"/>
        <end position="93"/>
    </location>
</feature>
<reference evidence="8" key="1">
    <citation type="journal article" date="2020" name="Stud. Mycol.">
        <title>101 Dothideomycetes genomes: a test case for predicting lifestyles and emergence of pathogens.</title>
        <authorList>
            <person name="Haridas S."/>
            <person name="Albert R."/>
            <person name="Binder M."/>
            <person name="Bloem J."/>
            <person name="Labutti K."/>
            <person name="Salamov A."/>
            <person name="Andreopoulos B."/>
            <person name="Baker S."/>
            <person name="Barry K."/>
            <person name="Bills G."/>
            <person name="Bluhm B."/>
            <person name="Cannon C."/>
            <person name="Castanera R."/>
            <person name="Culley D."/>
            <person name="Daum C."/>
            <person name="Ezra D."/>
            <person name="Gonzalez J."/>
            <person name="Henrissat B."/>
            <person name="Kuo A."/>
            <person name="Liang C."/>
            <person name="Lipzen A."/>
            <person name="Lutzoni F."/>
            <person name="Magnuson J."/>
            <person name="Mondo S."/>
            <person name="Nolan M."/>
            <person name="Ohm R."/>
            <person name="Pangilinan J."/>
            <person name="Park H.-J."/>
            <person name="Ramirez L."/>
            <person name="Alfaro M."/>
            <person name="Sun H."/>
            <person name="Tritt A."/>
            <person name="Yoshinaga Y."/>
            <person name="Zwiers L.-H."/>
            <person name="Turgeon B."/>
            <person name="Goodwin S."/>
            <person name="Spatafora J."/>
            <person name="Crous P."/>
            <person name="Grigoriev I."/>
        </authorList>
    </citation>
    <scope>NUCLEOTIDE SEQUENCE</scope>
    <source>
        <strain evidence="8">CBS 627.86</strain>
    </source>
</reference>
<dbReference type="Pfam" id="PF14497">
    <property type="entry name" value="GST_C_3"/>
    <property type="match status" value="1"/>
</dbReference>
<keyword evidence="9" id="KW-1185">Reference proteome</keyword>
<dbReference type="GO" id="GO:0005737">
    <property type="term" value="C:cytoplasm"/>
    <property type="evidence" value="ECO:0007669"/>
    <property type="project" value="UniProtKB-ARBA"/>
</dbReference>
<name>A0A6A5ZKJ5_9PLEO</name>
<dbReference type="GO" id="GO:0004364">
    <property type="term" value="F:glutathione transferase activity"/>
    <property type="evidence" value="ECO:0007669"/>
    <property type="project" value="UniProtKB-EC"/>
</dbReference>
<dbReference type="Pfam" id="PF13409">
    <property type="entry name" value="GST_N_2"/>
    <property type="match status" value="1"/>
</dbReference>
<dbReference type="SUPFAM" id="SSF52833">
    <property type="entry name" value="Thioredoxin-like"/>
    <property type="match status" value="1"/>
</dbReference>
<dbReference type="PANTHER" id="PTHR44051:SF9">
    <property type="entry name" value="GLUTATHIONE S-TRANSFERASE 1"/>
    <property type="match status" value="1"/>
</dbReference>
<protein>
    <recommendedName>
        <fullName evidence="2">glutathione transferase</fullName>
        <ecNumber evidence="2">2.5.1.18</ecNumber>
    </recommendedName>
</protein>
<dbReference type="InterPro" id="IPR004046">
    <property type="entry name" value="GST_C"/>
</dbReference>
<evidence type="ECO:0000256" key="4">
    <source>
        <dbReference type="ARBA" id="ARBA00047960"/>
    </source>
</evidence>
<dbReference type="OrthoDB" id="2098326at2759"/>
<feature type="domain" description="GST C-terminal" evidence="7">
    <location>
        <begin position="109"/>
        <end position="254"/>
    </location>
</feature>
<feature type="transmembrane region" description="Helical" evidence="5">
    <location>
        <begin position="119"/>
        <end position="140"/>
    </location>
</feature>
<keyword evidence="5" id="KW-0472">Membrane</keyword>
<dbReference type="PROSITE" id="PS50404">
    <property type="entry name" value="GST_NTER"/>
    <property type="match status" value="1"/>
</dbReference>
<dbReference type="InterPro" id="IPR036282">
    <property type="entry name" value="Glutathione-S-Trfase_C_sf"/>
</dbReference>
<keyword evidence="3 8" id="KW-0808">Transferase</keyword>
<evidence type="ECO:0000256" key="2">
    <source>
        <dbReference type="ARBA" id="ARBA00012452"/>
    </source>
</evidence>
<accession>A0A6A5ZKJ5</accession>
<dbReference type="AlphaFoldDB" id="A0A6A5ZKJ5"/>
<dbReference type="PANTHER" id="PTHR44051">
    <property type="entry name" value="GLUTATHIONE S-TRANSFERASE-RELATED"/>
    <property type="match status" value="1"/>
</dbReference>
<keyword evidence="5" id="KW-1133">Transmembrane helix</keyword>
<dbReference type="SFLD" id="SFLDS00019">
    <property type="entry name" value="Glutathione_Transferase_(cytos"/>
    <property type="match status" value="1"/>
</dbReference>
<dbReference type="CDD" id="cd03189">
    <property type="entry name" value="GST_C_GTT1_like"/>
    <property type="match status" value="1"/>
</dbReference>
<evidence type="ECO:0000313" key="8">
    <source>
        <dbReference type="EMBL" id="KAF2120180.1"/>
    </source>
</evidence>
<dbReference type="FunFam" id="3.40.30.10:FF:000156">
    <property type="entry name" value="Glutathione S-transferase 1"/>
    <property type="match status" value="1"/>
</dbReference>
<dbReference type="Proteomes" id="UP000799770">
    <property type="component" value="Unassembled WGS sequence"/>
</dbReference>